<evidence type="ECO:0000313" key="3">
    <source>
        <dbReference type="EMBL" id="KRY98103.1"/>
    </source>
</evidence>
<gene>
    <name evidence="2" type="ORF">T11_16901</name>
    <name evidence="3" type="ORF">T11_7878</name>
</gene>
<dbReference type="Proteomes" id="UP000055024">
    <property type="component" value="Unassembled WGS sequence"/>
</dbReference>
<keyword evidence="4" id="KW-1185">Reference proteome</keyword>
<proteinExistence type="predicted"/>
<evidence type="ECO:0000313" key="4">
    <source>
        <dbReference type="Proteomes" id="UP000055024"/>
    </source>
</evidence>
<dbReference type="AlphaFoldDB" id="A0A0V1GIM7"/>
<dbReference type="EMBL" id="JYDP01001585">
    <property type="protein sequence ID" value="KRY98103.1"/>
    <property type="molecule type" value="Genomic_DNA"/>
</dbReference>
<comment type="caution">
    <text evidence="3">The sequence shown here is derived from an EMBL/GenBank/DDBJ whole genome shotgun (WGS) entry which is preliminary data.</text>
</comment>
<name>A0A0V1GIM7_9BILA</name>
<dbReference type="EMBL" id="JYDP01001586">
    <property type="protein sequence ID" value="KRY98102.1"/>
    <property type="molecule type" value="Genomic_DNA"/>
</dbReference>
<protein>
    <submittedName>
        <fullName evidence="3">Uncharacterized protein</fullName>
    </submittedName>
</protein>
<feature type="region of interest" description="Disordered" evidence="1">
    <location>
        <begin position="1"/>
        <end position="21"/>
    </location>
</feature>
<organism evidence="3 4">
    <name type="scientific">Trichinella zimbabwensis</name>
    <dbReference type="NCBI Taxonomy" id="268475"/>
    <lineage>
        <taxon>Eukaryota</taxon>
        <taxon>Metazoa</taxon>
        <taxon>Ecdysozoa</taxon>
        <taxon>Nematoda</taxon>
        <taxon>Enoplea</taxon>
        <taxon>Dorylaimia</taxon>
        <taxon>Trichinellida</taxon>
        <taxon>Trichinellidae</taxon>
        <taxon>Trichinella</taxon>
    </lineage>
</organism>
<accession>A0A0V1GIM7</accession>
<sequence length="47" mass="5227">MNSSSWKANTESIEQRENKAQANVRNANAISMVNILFRWCEITGGGV</sequence>
<evidence type="ECO:0000256" key="1">
    <source>
        <dbReference type="SAM" id="MobiDB-lite"/>
    </source>
</evidence>
<evidence type="ECO:0000313" key="2">
    <source>
        <dbReference type="EMBL" id="KRY98102.1"/>
    </source>
</evidence>
<feature type="compositionally biased region" description="Polar residues" evidence="1">
    <location>
        <begin position="1"/>
        <end position="12"/>
    </location>
</feature>
<reference evidence="3 4" key="1">
    <citation type="submission" date="2015-01" db="EMBL/GenBank/DDBJ databases">
        <title>Evolution of Trichinella species and genotypes.</title>
        <authorList>
            <person name="Korhonen P.K."/>
            <person name="Edoardo P."/>
            <person name="Giuseppe L.R."/>
            <person name="Gasser R.B."/>
        </authorList>
    </citation>
    <scope>NUCLEOTIDE SEQUENCE [LARGE SCALE GENOMIC DNA]</scope>
    <source>
        <strain evidence="3">ISS1029</strain>
    </source>
</reference>